<evidence type="ECO:0000256" key="2">
    <source>
        <dbReference type="ARBA" id="ARBA00007165"/>
    </source>
</evidence>
<evidence type="ECO:0000313" key="7">
    <source>
        <dbReference type="EMBL" id="MFC0679466.1"/>
    </source>
</evidence>
<organism evidence="7 8">
    <name type="scientific">Lysobacter korlensis</name>
    <dbReference type="NCBI Taxonomy" id="553636"/>
    <lineage>
        <taxon>Bacteria</taxon>
        <taxon>Pseudomonadati</taxon>
        <taxon>Pseudomonadota</taxon>
        <taxon>Gammaproteobacteria</taxon>
        <taxon>Lysobacterales</taxon>
        <taxon>Lysobacteraceae</taxon>
        <taxon>Lysobacter</taxon>
    </lineage>
</organism>
<evidence type="ECO:0000256" key="3">
    <source>
        <dbReference type="ARBA" id="ARBA00022692"/>
    </source>
</evidence>
<comment type="caution">
    <text evidence="7">The sequence shown here is derived from an EMBL/GenBank/DDBJ whole genome shotgun (WGS) entry which is preliminary data.</text>
</comment>
<dbReference type="PANTHER" id="PTHR23427">
    <property type="entry name" value="SURFEIT LOCUS PROTEIN"/>
    <property type="match status" value="1"/>
</dbReference>
<comment type="subcellular location">
    <subcellularLocation>
        <location evidence="6">Cell membrane</location>
        <topology evidence="6">Multi-pass membrane protein</topology>
    </subcellularLocation>
    <subcellularLocation>
        <location evidence="1">Membrane</location>
    </subcellularLocation>
</comment>
<dbReference type="EMBL" id="JBHLTG010000004">
    <property type="protein sequence ID" value="MFC0679466.1"/>
    <property type="molecule type" value="Genomic_DNA"/>
</dbReference>
<dbReference type="PANTHER" id="PTHR23427:SF2">
    <property type="entry name" value="SURFEIT LOCUS PROTEIN 1"/>
    <property type="match status" value="1"/>
</dbReference>
<dbReference type="PROSITE" id="PS50895">
    <property type="entry name" value="SURF1"/>
    <property type="match status" value="1"/>
</dbReference>
<protein>
    <recommendedName>
        <fullName evidence="6">SURF1-like protein</fullName>
    </recommendedName>
</protein>
<evidence type="ECO:0000313" key="8">
    <source>
        <dbReference type="Proteomes" id="UP001589896"/>
    </source>
</evidence>
<dbReference type="Pfam" id="PF02104">
    <property type="entry name" value="SURF1"/>
    <property type="match status" value="1"/>
</dbReference>
<evidence type="ECO:0000256" key="6">
    <source>
        <dbReference type="RuleBase" id="RU363076"/>
    </source>
</evidence>
<keyword evidence="3 6" id="KW-0812">Transmembrane</keyword>
<comment type="similarity">
    <text evidence="2 6">Belongs to the SURF1 family.</text>
</comment>
<gene>
    <name evidence="7" type="ORF">ACFFGH_16640</name>
</gene>
<evidence type="ECO:0000256" key="5">
    <source>
        <dbReference type="ARBA" id="ARBA00023136"/>
    </source>
</evidence>
<dbReference type="CDD" id="cd06662">
    <property type="entry name" value="SURF1"/>
    <property type="match status" value="1"/>
</dbReference>
<keyword evidence="8" id="KW-1185">Reference proteome</keyword>
<comment type="caution">
    <text evidence="6">Lacks conserved residue(s) required for the propagation of feature annotation.</text>
</comment>
<feature type="transmembrane region" description="Helical" evidence="6">
    <location>
        <begin position="222"/>
        <end position="242"/>
    </location>
</feature>
<dbReference type="InterPro" id="IPR002994">
    <property type="entry name" value="Surf1/Shy1"/>
</dbReference>
<evidence type="ECO:0000256" key="4">
    <source>
        <dbReference type="ARBA" id="ARBA00022989"/>
    </source>
</evidence>
<evidence type="ECO:0000256" key="1">
    <source>
        <dbReference type="ARBA" id="ARBA00004370"/>
    </source>
</evidence>
<sequence>MRRHGTLIAGWAFALVLIAAFSSLGAWQLRRGAEKQAVLDASARVLAQRSAVPLAAAQDARLSSAYTWAAGPGRFAPAPPVLLDNQQRNGRVGIRVFRVFLPDSGGELLVDLGWLALPGDRTVPAAALAGAPVGQVQVRGLLAPPPSPGLALGEPMSKRAVGSGEAWLATRIDRAAVDGQLGDPQRPLAPRVLRLDPAVPGGFERDLVLLANTLPPEKHRGYAVQWFGLAIAAFVTALILTFRRKRR</sequence>
<name>A0ABV6RR78_9GAMM</name>
<dbReference type="InterPro" id="IPR045214">
    <property type="entry name" value="Surf1/Surf4"/>
</dbReference>
<keyword evidence="5 6" id="KW-0472">Membrane</keyword>
<accession>A0ABV6RR78</accession>
<dbReference type="Proteomes" id="UP001589896">
    <property type="component" value="Unassembled WGS sequence"/>
</dbReference>
<keyword evidence="6" id="KW-1003">Cell membrane</keyword>
<reference evidence="7 8" key="1">
    <citation type="submission" date="2024-09" db="EMBL/GenBank/DDBJ databases">
        <authorList>
            <person name="Sun Q."/>
            <person name="Mori K."/>
        </authorList>
    </citation>
    <scope>NUCLEOTIDE SEQUENCE [LARGE SCALE GENOMIC DNA]</scope>
    <source>
        <strain evidence="7 8">KCTC 23076</strain>
    </source>
</reference>
<proteinExistence type="inferred from homology"/>
<keyword evidence="4 6" id="KW-1133">Transmembrane helix</keyword>
<dbReference type="RefSeq" id="WP_386670311.1">
    <property type="nucleotide sequence ID" value="NZ_JBHLTG010000004.1"/>
</dbReference>